<evidence type="ECO:0000313" key="3">
    <source>
        <dbReference type="EMBL" id="MBB6142873.1"/>
    </source>
</evidence>
<dbReference type="InterPro" id="IPR029044">
    <property type="entry name" value="Nucleotide-diphossugar_trans"/>
</dbReference>
<evidence type="ECO:0000259" key="2">
    <source>
        <dbReference type="Pfam" id="PF13439"/>
    </source>
</evidence>
<evidence type="ECO:0000259" key="1">
    <source>
        <dbReference type="Pfam" id="PF00535"/>
    </source>
</evidence>
<sequence>MDKNKKTIRVLYSFPNKLGAQRICYTAWQQVIGLAAAGAEVTVFTGGLLRPVPDGVTVHTTLARGKLRIPYKLIGSKRAMALHDSIVSRRIKAMASEIDIVHTWPQGALRTIEAAKSFGIPTVLERCNAHTRFSYEVVRRECERLGVSLPNGHESAFNEDVLRVEEEEFRRADRLLCPSEFVAKTFLDRGFSPGQLARHTYGFDEKVYYPSSEPREPRQGLTMLFVGVCAVRKGVHYALEAWLKSSASETGTLLIAGEFLPAYAEKLKSMLSHPSVHVLGHRNNVPELMRQSDILVLPSLEEGYALVIAEAIGSGCVPLASEACTESCRHMDNGLVHRVGDVDALSQQISMLHEDRALLHRLREASVRTIPEITWTAAGVRLLQVYRETIAAYHGIKDDSAVYTMDNSHRGSMTVSPPPTTATAVSRTDSVAYEDAAMSPCVVKKYVLISPVRDEEAYIAKTIDSVVSQTVRPAEWIIIDDGSRDDTGRIIDEYALRYPWIVALHRTDRGHRLAGAGVMEAFYSGYERLRSEDWEFIGKLDGDVILEPEYFETCLRRFTEDAKLGLCGGVLYCEDDGQLKLDRHPENHVRGALKFYRRSCWNNIGGLIKSPGWDTVDEIHANMLGWHTKSFSDLKAIHNRPNGAAAGAWNDSVKNGRADYVSGYHPAFIVAKCAKRLLQKPYGVRSFAHAYGYLSGYAGKAVRIGNKDLVRYIRNQQIRRMLFLEGSWK</sequence>
<organism evidence="3 4">
    <name type="scientific">Silvibacterium bohemicum</name>
    <dbReference type="NCBI Taxonomy" id="1577686"/>
    <lineage>
        <taxon>Bacteria</taxon>
        <taxon>Pseudomonadati</taxon>
        <taxon>Acidobacteriota</taxon>
        <taxon>Terriglobia</taxon>
        <taxon>Terriglobales</taxon>
        <taxon>Acidobacteriaceae</taxon>
        <taxon>Silvibacterium</taxon>
    </lineage>
</organism>
<dbReference type="SUPFAM" id="SSF53756">
    <property type="entry name" value="UDP-Glycosyltransferase/glycogen phosphorylase"/>
    <property type="match status" value="1"/>
</dbReference>
<dbReference type="OrthoDB" id="9806653at2"/>
<dbReference type="RefSeq" id="WP_082125897.1">
    <property type="nucleotide sequence ID" value="NZ_JACHEK010000002.1"/>
</dbReference>
<dbReference type="Proteomes" id="UP000538666">
    <property type="component" value="Unassembled WGS sequence"/>
</dbReference>
<dbReference type="InterPro" id="IPR050194">
    <property type="entry name" value="Glycosyltransferase_grp1"/>
</dbReference>
<protein>
    <submittedName>
        <fullName evidence="3">Glycosyltransferase involved in cell wall biosynthesis</fullName>
    </submittedName>
</protein>
<dbReference type="PANTHER" id="PTHR45947">
    <property type="entry name" value="SULFOQUINOVOSYL TRANSFERASE SQD2"/>
    <property type="match status" value="1"/>
</dbReference>
<dbReference type="Pfam" id="PF13692">
    <property type="entry name" value="Glyco_trans_1_4"/>
    <property type="match status" value="1"/>
</dbReference>
<dbReference type="PANTHER" id="PTHR45947:SF13">
    <property type="entry name" value="TRANSFERASE"/>
    <property type="match status" value="1"/>
</dbReference>
<dbReference type="Gene3D" id="3.90.550.10">
    <property type="entry name" value="Spore Coat Polysaccharide Biosynthesis Protein SpsA, Chain A"/>
    <property type="match status" value="1"/>
</dbReference>
<proteinExistence type="predicted"/>
<feature type="domain" description="Glycosyltransferase subfamily 4-like N-terminal" evidence="2">
    <location>
        <begin position="31"/>
        <end position="195"/>
    </location>
</feature>
<dbReference type="Pfam" id="PF13439">
    <property type="entry name" value="Glyco_transf_4"/>
    <property type="match status" value="1"/>
</dbReference>
<gene>
    <name evidence="3" type="ORF">HNQ77_000817</name>
</gene>
<dbReference type="GO" id="GO:0016757">
    <property type="term" value="F:glycosyltransferase activity"/>
    <property type="evidence" value="ECO:0007669"/>
    <property type="project" value="TreeGrafter"/>
</dbReference>
<evidence type="ECO:0000313" key="4">
    <source>
        <dbReference type="Proteomes" id="UP000538666"/>
    </source>
</evidence>
<dbReference type="Gene3D" id="3.40.50.2000">
    <property type="entry name" value="Glycogen Phosphorylase B"/>
    <property type="match status" value="2"/>
</dbReference>
<dbReference type="CDD" id="cd03801">
    <property type="entry name" value="GT4_PimA-like"/>
    <property type="match status" value="1"/>
</dbReference>
<feature type="domain" description="Glycosyltransferase 2-like" evidence="1">
    <location>
        <begin position="449"/>
        <end position="585"/>
    </location>
</feature>
<name>A0A841JNN2_9BACT</name>
<dbReference type="InterPro" id="IPR001173">
    <property type="entry name" value="Glyco_trans_2-like"/>
</dbReference>
<dbReference type="SUPFAM" id="SSF53448">
    <property type="entry name" value="Nucleotide-diphospho-sugar transferases"/>
    <property type="match status" value="1"/>
</dbReference>
<dbReference type="EMBL" id="JACHEK010000002">
    <property type="protein sequence ID" value="MBB6142873.1"/>
    <property type="molecule type" value="Genomic_DNA"/>
</dbReference>
<comment type="caution">
    <text evidence="3">The sequence shown here is derived from an EMBL/GenBank/DDBJ whole genome shotgun (WGS) entry which is preliminary data.</text>
</comment>
<accession>A0A841JNN2</accession>
<keyword evidence="4" id="KW-1185">Reference proteome</keyword>
<keyword evidence="3" id="KW-0808">Transferase</keyword>
<dbReference type="InterPro" id="IPR028098">
    <property type="entry name" value="Glyco_trans_4-like_N"/>
</dbReference>
<reference evidence="3 4" key="1">
    <citation type="submission" date="2020-08" db="EMBL/GenBank/DDBJ databases">
        <title>Genomic Encyclopedia of Type Strains, Phase IV (KMG-IV): sequencing the most valuable type-strain genomes for metagenomic binning, comparative biology and taxonomic classification.</title>
        <authorList>
            <person name="Goeker M."/>
        </authorList>
    </citation>
    <scope>NUCLEOTIDE SEQUENCE [LARGE SCALE GENOMIC DNA]</scope>
    <source>
        <strain evidence="3 4">DSM 103733</strain>
    </source>
</reference>
<dbReference type="Pfam" id="PF00535">
    <property type="entry name" value="Glycos_transf_2"/>
    <property type="match status" value="1"/>
</dbReference>
<dbReference type="CDD" id="cd00761">
    <property type="entry name" value="Glyco_tranf_GTA_type"/>
    <property type="match status" value="1"/>
</dbReference>
<dbReference type="AlphaFoldDB" id="A0A841JNN2"/>